<proteinExistence type="predicted"/>
<dbReference type="Proteomes" id="UP000019478">
    <property type="component" value="Unassembled WGS sequence"/>
</dbReference>
<evidence type="ECO:0000313" key="3">
    <source>
        <dbReference type="EMBL" id="EXJ92789.1"/>
    </source>
</evidence>
<dbReference type="AlphaFoldDB" id="W9ZE40"/>
<organism evidence="3 4">
    <name type="scientific">Capronia epimyces CBS 606.96</name>
    <dbReference type="NCBI Taxonomy" id="1182542"/>
    <lineage>
        <taxon>Eukaryota</taxon>
        <taxon>Fungi</taxon>
        <taxon>Dikarya</taxon>
        <taxon>Ascomycota</taxon>
        <taxon>Pezizomycotina</taxon>
        <taxon>Eurotiomycetes</taxon>
        <taxon>Chaetothyriomycetidae</taxon>
        <taxon>Chaetothyriales</taxon>
        <taxon>Herpotrichiellaceae</taxon>
        <taxon>Capronia</taxon>
    </lineage>
</organism>
<dbReference type="eggNOG" id="ENOG502QV3Y">
    <property type="taxonomic scope" value="Eukaryota"/>
</dbReference>
<gene>
    <name evidence="3" type="ORF">A1O3_01341</name>
</gene>
<feature type="region of interest" description="Disordered" evidence="2">
    <location>
        <begin position="1"/>
        <end position="43"/>
    </location>
</feature>
<dbReference type="OrthoDB" id="2740448at2759"/>
<keyword evidence="1" id="KW-0539">Nucleus</keyword>
<dbReference type="EMBL" id="AMGY01000001">
    <property type="protein sequence ID" value="EXJ92789.1"/>
    <property type="molecule type" value="Genomic_DNA"/>
</dbReference>
<keyword evidence="4" id="KW-1185">Reference proteome</keyword>
<dbReference type="HOGENOM" id="CLU_016574_6_1_1"/>
<evidence type="ECO:0008006" key="5">
    <source>
        <dbReference type="Google" id="ProtNLM"/>
    </source>
</evidence>
<dbReference type="PANTHER" id="PTHR31668:SF24">
    <property type="entry name" value="TRANSCRIPTION FACTOR, PUTATIVE-RELATED"/>
    <property type="match status" value="1"/>
</dbReference>
<reference evidence="3 4" key="1">
    <citation type="submission" date="2013-03" db="EMBL/GenBank/DDBJ databases">
        <title>The Genome Sequence of Capronia epimyces CBS 606.96.</title>
        <authorList>
            <consortium name="The Broad Institute Genomics Platform"/>
            <person name="Cuomo C."/>
            <person name="de Hoog S."/>
            <person name="Gorbushina A."/>
            <person name="Walker B."/>
            <person name="Young S.K."/>
            <person name="Zeng Q."/>
            <person name="Gargeya S."/>
            <person name="Fitzgerald M."/>
            <person name="Haas B."/>
            <person name="Abouelleil A."/>
            <person name="Allen A.W."/>
            <person name="Alvarado L."/>
            <person name="Arachchi H.M."/>
            <person name="Berlin A.M."/>
            <person name="Chapman S.B."/>
            <person name="Gainer-Dewar J."/>
            <person name="Goldberg J."/>
            <person name="Griggs A."/>
            <person name="Gujja S."/>
            <person name="Hansen M."/>
            <person name="Howarth C."/>
            <person name="Imamovic A."/>
            <person name="Ireland A."/>
            <person name="Larimer J."/>
            <person name="McCowan C."/>
            <person name="Murphy C."/>
            <person name="Pearson M."/>
            <person name="Poon T.W."/>
            <person name="Priest M."/>
            <person name="Roberts A."/>
            <person name="Saif S."/>
            <person name="Shea T."/>
            <person name="Sisk P."/>
            <person name="Sykes S."/>
            <person name="Wortman J."/>
            <person name="Nusbaum C."/>
            <person name="Birren B."/>
        </authorList>
    </citation>
    <scope>NUCLEOTIDE SEQUENCE [LARGE SCALE GENOMIC DNA]</scope>
    <source>
        <strain evidence="3 4">CBS 606.96</strain>
    </source>
</reference>
<feature type="compositionally biased region" description="Pro residues" evidence="2">
    <location>
        <begin position="12"/>
        <end position="26"/>
    </location>
</feature>
<evidence type="ECO:0000256" key="2">
    <source>
        <dbReference type="SAM" id="MobiDB-lite"/>
    </source>
</evidence>
<dbReference type="STRING" id="1182542.W9ZE40"/>
<name>W9ZE40_9EURO</name>
<protein>
    <recommendedName>
        <fullName evidence="5">Transcription factor domain-containing protein</fullName>
    </recommendedName>
</protein>
<comment type="caution">
    <text evidence="3">The sequence shown here is derived from an EMBL/GenBank/DDBJ whole genome shotgun (WGS) entry which is preliminary data.</text>
</comment>
<sequence>MATTDWAQLQPQPQPESQPEPEPVPAPAAAYSHSSKSSGGGTGVGAGVGTGVAIDMAGVQRESDFVPLPRHYLAALCQDYVDIVFPMYPIMSPSDVEVSIGAVDTDADHRSFVYALAAATMSITSAQSRHEATDVVQRIISLCRESLTVRRPLLSRDTVSVRLIMTSVFIQISLAEIQDVATAWFHLREATTMTQILRVDHVDELAQLDLPARARLQRLYWMLFIHERFLALWDYRPVSLAPLATLPERDSAVPHAIQTGFDRIIKLFRLVDSTFLDARSNSTSPLTSNPKPNPVPSLTYDWVRQKQAALGQDDDAADVYDSHDAPGSKSLSEMQHIDLIITRTWLRILLWQTAMGAGLLSRLSLDADGTPDPHPGNASMSPFFPVRLAPVLRSSLTNTSLAALESHGCCLLQKLFEIVNTIADVLVHVSVPAPASVTAAPTSPSNLAEGAEHMSHLLFLVRFLLNLCWKSPVRSQILNRRIEGLCLKFLDLQRVITENSPLPSSLVVTAAS</sequence>
<evidence type="ECO:0000256" key="1">
    <source>
        <dbReference type="ARBA" id="ARBA00023242"/>
    </source>
</evidence>
<evidence type="ECO:0000313" key="4">
    <source>
        <dbReference type="Proteomes" id="UP000019478"/>
    </source>
</evidence>
<dbReference type="CDD" id="cd12148">
    <property type="entry name" value="fungal_TF_MHR"/>
    <property type="match status" value="1"/>
</dbReference>
<dbReference type="RefSeq" id="XP_007729679.1">
    <property type="nucleotide sequence ID" value="XM_007731489.1"/>
</dbReference>
<dbReference type="PANTHER" id="PTHR31668">
    <property type="entry name" value="GLUCOSE TRANSPORT TRANSCRIPTION REGULATOR RGT1-RELATED-RELATED"/>
    <property type="match status" value="1"/>
</dbReference>
<dbReference type="InterPro" id="IPR050797">
    <property type="entry name" value="Carb_Metab_Trans_Reg"/>
</dbReference>
<accession>W9ZE40</accession>
<dbReference type="GeneID" id="19165479"/>